<feature type="domain" description="Protein kinase" evidence="12">
    <location>
        <begin position="12"/>
        <end position="268"/>
    </location>
</feature>
<feature type="domain" description="PASTA" evidence="13">
    <location>
        <begin position="352"/>
        <end position="421"/>
    </location>
</feature>
<evidence type="ECO:0000256" key="8">
    <source>
        <dbReference type="ARBA" id="ARBA00048679"/>
    </source>
</evidence>
<evidence type="ECO:0000256" key="5">
    <source>
        <dbReference type="ARBA" id="ARBA00022777"/>
    </source>
</evidence>
<comment type="catalytic activity">
    <reaction evidence="8">
        <text>L-seryl-[protein] + ATP = O-phospho-L-seryl-[protein] + ADP + H(+)</text>
        <dbReference type="Rhea" id="RHEA:17989"/>
        <dbReference type="Rhea" id="RHEA-COMP:9863"/>
        <dbReference type="Rhea" id="RHEA-COMP:11604"/>
        <dbReference type="ChEBI" id="CHEBI:15378"/>
        <dbReference type="ChEBI" id="CHEBI:29999"/>
        <dbReference type="ChEBI" id="CHEBI:30616"/>
        <dbReference type="ChEBI" id="CHEBI:83421"/>
        <dbReference type="ChEBI" id="CHEBI:456216"/>
        <dbReference type="EC" id="2.7.11.1"/>
    </reaction>
</comment>
<dbReference type="FunFam" id="3.30.200.20:FF:000035">
    <property type="entry name" value="Serine/threonine protein kinase Stk1"/>
    <property type="match status" value="1"/>
</dbReference>
<dbReference type="EMBL" id="DVML01000025">
    <property type="protein sequence ID" value="HIU22797.1"/>
    <property type="molecule type" value="Genomic_DNA"/>
</dbReference>
<dbReference type="FunFam" id="1.10.510.10:FF:000021">
    <property type="entry name" value="Serine/threonine protein kinase"/>
    <property type="match status" value="1"/>
</dbReference>
<keyword evidence="11" id="KW-0812">Transmembrane</keyword>
<dbReference type="Gene3D" id="3.30.200.20">
    <property type="entry name" value="Phosphorylase Kinase, domain 1"/>
    <property type="match status" value="1"/>
</dbReference>
<evidence type="ECO:0000256" key="6">
    <source>
        <dbReference type="ARBA" id="ARBA00022840"/>
    </source>
</evidence>
<dbReference type="Proteomes" id="UP000824087">
    <property type="component" value="Unassembled WGS sequence"/>
</dbReference>
<dbReference type="InterPro" id="IPR008271">
    <property type="entry name" value="Ser/Thr_kinase_AS"/>
</dbReference>
<dbReference type="SUPFAM" id="SSF56112">
    <property type="entry name" value="Protein kinase-like (PK-like)"/>
    <property type="match status" value="1"/>
</dbReference>
<evidence type="ECO:0000256" key="2">
    <source>
        <dbReference type="ARBA" id="ARBA00022527"/>
    </source>
</evidence>
<evidence type="ECO:0000313" key="15">
    <source>
        <dbReference type="Proteomes" id="UP000824087"/>
    </source>
</evidence>
<dbReference type="PROSITE" id="PS00107">
    <property type="entry name" value="PROTEIN_KINASE_ATP"/>
    <property type="match status" value="1"/>
</dbReference>
<evidence type="ECO:0000256" key="4">
    <source>
        <dbReference type="ARBA" id="ARBA00022741"/>
    </source>
</evidence>
<dbReference type="InterPro" id="IPR005543">
    <property type="entry name" value="PASTA_dom"/>
</dbReference>
<feature type="compositionally biased region" description="Pro residues" evidence="10">
    <location>
        <begin position="568"/>
        <end position="578"/>
    </location>
</feature>
<dbReference type="EC" id="2.7.11.1" evidence="1"/>
<dbReference type="Pfam" id="PF03793">
    <property type="entry name" value="PASTA"/>
    <property type="match status" value="2"/>
</dbReference>
<dbReference type="AlphaFoldDB" id="A0A9D1HVH5"/>
<keyword evidence="2" id="KW-0723">Serine/threonine-protein kinase</keyword>
<dbReference type="NCBIfam" id="NF033483">
    <property type="entry name" value="PknB_PASTA_kin"/>
    <property type="match status" value="1"/>
</dbReference>
<keyword evidence="5 14" id="KW-0418">Kinase</keyword>
<evidence type="ECO:0000256" key="3">
    <source>
        <dbReference type="ARBA" id="ARBA00022679"/>
    </source>
</evidence>
<comment type="caution">
    <text evidence="14">The sequence shown here is derived from an EMBL/GenBank/DDBJ whole genome shotgun (WGS) entry which is preliminary data.</text>
</comment>
<evidence type="ECO:0000256" key="7">
    <source>
        <dbReference type="ARBA" id="ARBA00047899"/>
    </source>
</evidence>
<feature type="transmembrane region" description="Helical" evidence="11">
    <location>
        <begin position="326"/>
        <end position="348"/>
    </location>
</feature>
<organism evidence="14 15">
    <name type="scientific">Candidatus Fimihabitans intestinipullorum</name>
    <dbReference type="NCBI Taxonomy" id="2840820"/>
    <lineage>
        <taxon>Bacteria</taxon>
        <taxon>Bacillati</taxon>
        <taxon>Mycoplasmatota</taxon>
        <taxon>Mycoplasmatota incertae sedis</taxon>
        <taxon>Candidatus Fimihabitans</taxon>
    </lineage>
</organism>
<proteinExistence type="predicted"/>
<dbReference type="InterPro" id="IPR000719">
    <property type="entry name" value="Prot_kinase_dom"/>
</dbReference>
<comment type="catalytic activity">
    <reaction evidence="7">
        <text>L-threonyl-[protein] + ATP = O-phospho-L-threonyl-[protein] + ADP + H(+)</text>
        <dbReference type="Rhea" id="RHEA:46608"/>
        <dbReference type="Rhea" id="RHEA-COMP:11060"/>
        <dbReference type="Rhea" id="RHEA-COMP:11605"/>
        <dbReference type="ChEBI" id="CHEBI:15378"/>
        <dbReference type="ChEBI" id="CHEBI:30013"/>
        <dbReference type="ChEBI" id="CHEBI:30616"/>
        <dbReference type="ChEBI" id="CHEBI:61977"/>
        <dbReference type="ChEBI" id="CHEBI:456216"/>
        <dbReference type="EC" id="2.7.11.1"/>
    </reaction>
</comment>
<dbReference type="PANTHER" id="PTHR43289">
    <property type="entry name" value="MITOGEN-ACTIVATED PROTEIN KINASE KINASE KINASE 20-RELATED"/>
    <property type="match status" value="1"/>
</dbReference>
<evidence type="ECO:0000256" key="1">
    <source>
        <dbReference type="ARBA" id="ARBA00012513"/>
    </source>
</evidence>
<dbReference type="PROSITE" id="PS00108">
    <property type="entry name" value="PROTEIN_KINASE_ST"/>
    <property type="match status" value="1"/>
</dbReference>
<dbReference type="Gene3D" id="3.30.10.20">
    <property type="match status" value="3"/>
</dbReference>
<keyword evidence="4 9" id="KW-0547">Nucleotide-binding</keyword>
<gene>
    <name evidence="14" type="primary">pknB</name>
    <name evidence="14" type="ORF">IAD49_04380</name>
</gene>
<evidence type="ECO:0000256" key="10">
    <source>
        <dbReference type="SAM" id="MobiDB-lite"/>
    </source>
</evidence>
<dbReference type="InterPro" id="IPR011009">
    <property type="entry name" value="Kinase-like_dom_sf"/>
</dbReference>
<dbReference type="SMART" id="SM00220">
    <property type="entry name" value="S_TKc"/>
    <property type="match status" value="1"/>
</dbReference>
<reference evidence="14" key="2">
    <citation type="journal article" date="2021" name="PeerJ">
        <title>Extensive microbial diversity within the chicken gut microbiome revealed by metagenomics and culture.</title>
        <authorList>
            <person name="Gilroy R."/>
            <person name="Ravi A."/>
            <person name="Getino M."/>
            <person name="Pursley I."/>
            <person name="Horton D.L."/>
            <person name="Alikhan N.F."/>
            <person name="Baker D."/>
            <person name="Gharbi K."/>
            <person name="Hall N."/>
            <person name="Watson M."/>
            <person name="Adriaenssens E.M."/>
            <person name="Foster-Nyarko E."/>
            <person name="Jarju S."/>
            <person name="Secka A."/>
            <person name="Antonio M."/>
            <person name="Oren A."/>
            <person name="Chaudhuri R.R."/>
            <person name="La Ragione R."/>
            <person name="Hildebrand F."/>
            <person name="Pallen M.J."/>
        </authorList>
    </citation>
    <scope>NUCLEOTIDE SEQUENCE</scope>
    <source>
        <strain evidence="14">CHK197-8231</strain>
    </source>
</reference>
<dbReference type="PROSITE" id="PS51178">
    <property type="entry name" value="PASTA"/>
    <property type="match status" value="2"/>
</dbReference>
<evidence type="ECO:0000259" key="12">
    <source>
        <dbReference type="PROSITE" id="PS50011"/>
    </source>
</evidence>
<name>A0A9D1HVH5_9BACT</name>
<dbReference type="SMART" id="SM00740">
    <property type="entry name" value="PASTA"/>
    <property type="match status" value="3"/>
</dbReference>
<dbReference type="Gene3D" id="1.10.510.10">
    <property type="entry name" value="Transferase(Phosphotransferase) domain 1"/>
    <property type="match status" value="1"/>
</dbReference>
<dbReference type="PANTHER" id="PTHR43289:SF34">
    <property type="entry name" value="SERINE_THREONINE-PROTEIN KINASE YBDM-RELATED"/>
    <property type="match status" value="1"/>
</dbReference>
<accession>A0A9D1HVH5</accession>
<dbReference type="GO" id="GO:0004674">
    <property type="term" value="F:protein serine/threonine kinase activity"/>
    <property type="evidence" value="ECO:0007669"/>
    <property type="project" value="UniProtKB-KW"/>
</dbReference>
<dbReference type="PROSITE" id="PS50011">
    <property type="entry name" value="PROTEIN_KINASE_DOM"/>
    <property type="match status" value="1"/>
</dbReference>
<dbReference type="CDD" id="cd06577">
    <property type="entry name" value="PASTA_pknB"/>
    <property type="match status" value="2"/>
</dbReference>
<keyword evidence="11" id="KW-0472">Membrane</keyword>
<dbReference type="CDD" id="cd14014">
    <property type="entry name" value="STKc_PknB_like"/>
    <property type="match status" value="1"/>
</dbReference>
<evidence type="ECO:0000256" key="9">
    <source>
        <dbReference type="PROSITE-ProRule" id="PRU10141"/>
    </source>
</evidence>
<feature type="region of interest" description="Disordered" evidence="10">
    <location>
        <begin position="565"/>
        <end position="593"/>
    </location>
</feature>
<dbReference type="GO" id="GO:0005524">
    <property type="term" value="F:ATP binding"/>
    <property type="evidence" value="ECO:0007669"/>
    <property type="project" value="UniProtKB-UniRule"/>
</dbReference>
<evidence type="ECO:0000313" key="14">
    <source>
        <dbReference type="EMBL" id="HIU22797.1"/>
    </source>
</evidence>
<keyword evidence="11" id="KW-1133">Transmembrane helix</keyword>
<dbReference type="Pfam" id="PF00069">
    <property type="entry name" value="Pkinase"/>
    <property type="match status" value="1"/>
</dbReference>
<evidence type="ECO:0000259" key="13">
    <source>
        <dbReference type="PROSITE" id="PS51178"/>
    </source>
</evidence>
<dbReference type="InterPro" id="IPR017441">
    <property type="entry name" value="Protein_kinase_ATP_BS"/>
</dbReference>
<feature type="binding site" evidence="9">
    <location>
        <position position="41"/>
    </location>
    <ligand>
        <name>ATP</name>
        <dbReference type="ChEBI" id="CHEBI:30616"/>
    </ligand>
</feature>
<keyword evidence="6 9" id="KW-0067">ATP-binding</keyword>
<feature type="domain" description="PASTA" evidence="13">
    <location>
        <begin position="422"/>
        <end position="497"/>
    </location>
</feature>
<reference evidence="14" key="1">
    <citation type="submission" date="2020-10" db="EMBL/GenBank/DDBJ databases">
        <authorList>
            <person name="Gilroy R."/>
        </authorList>
    </citation>
    <scope>NUCLEOTIDE SEQUENCE</scope>
    <source>
        <strain evidence="14">CHK197-8231</strain>
    </source>
</reference>
<evidence type="ECO:0000256" key="11">
    <source>
        <dbReference type="SAM" id="Phobius"/>
    </source>
</evidence>
<keyword evidence="3" id="KW-0808">Transferase</keyword>
<sequence>MIVKGQKINDRYQIIRSIGEGGMANVYLAYDTILDRNVAVKILRGDLADDEKFVRKFQREAISASSLSHPNIVEVYDVGEDDGKYFIVMEYVDGRTLKSLIKKRGALTLPEVIDIMLQLTSAIAHAHDSYIIHRDIKPQNVLILDDGMVKITDFGIAMALNSNELTQTNSVMGSVHYLPPEQANGSGSTIKSDIYSLGVLMFELLTGKVPFKGDNAVEIAIKQMKEPIPSVCKINPEIPQSVENIILKACAKNPKNRYENVREMHEDLKTCLSKERLNEARSTYQYAEQEVDEGTKRLPNLSRLDHSKALDELEEEEKKDKKTNRALIITGAICAGLAALLIAFFFVIPKLTNSKEVEVPDVTEMTEAQAEQALEAAGLEVATKTKSEYSDDVEEDKVIKTEPSKNRSVKKGTKVTLVLSKGKKTFKAENYVGKNYYEVKAQLEAKGVNVLTETKEVSNEEGAQENIILEQKTASGAQLEVGTKLSKGDTVTLVIPDIYTQYPDFVNDHWNLSNVQTFCNEHNIVLNIEYKETNDYIEGTIISQSRVAGSKVVANTALKVVVAKAKPTPTPTPTPSPTPTATVPDSGSSNTGA</sequence>
<protein>
    <recommendedName>
        <fullName evidence="1">non-specific serine/threonine protein kinase</fullName>
        <ecNumber evidence="1">2.7.11.1</ecNumber>
    </recommendedName>
</protein>